<organism evidence="1 2">
    <name type="scientific">Catagonus wagneri</name>
    <name type="common">Chacoan peccary</name>
    <dbReference type="NCBI Taxonomy" id="51154"/>
    <lineage>
        <taxon>Eukaryota</taxon>
        <taxon>Metazoa</taxon>
        <taxon>Chordata</taxon>
        <taxon>Craniata</taxon>
        <taxon>Vertebrata</taxon>
        <taxon>Euteleostomi</taxon>
        <taxon>Mammalia</taxon>
        <taxon>Eutheria</taxon>
        <taxon>Laurasiatheria</taxon>
        <taxon>Artiodactyla</taxon>
        <taxon>Suina</taxon>
        <taxon>Tayassuidae</taxon>
        <taxon>Catagonus</taxon>
    </lineage>
</organism>
<name>A0A8C3VMZ1_9CETA</name>
<reference evidence="1" key="2">
    <citation type="submission" date="2025-09" db="UniProtKB">
        <authorList>
            <consortium name="Ensembl"/>
        </authorList>
    </citation>
    <scope>IDENTIFICATION</scope>
</reference>
<sequence>LRRGAGRAGFPLSTDPCSPIQASPQVLMEWRRGRSLEWGSIHSSGRASGPQSLRSMRRSTARSSSSEYCSSRACVCSAPTAPGLPAGLDITAPARPSSSCRTEEKVFLRSWLMRLCSAEGVLQLATCNGNPEVSRRNSGGDYQNRCIKGRGPPMGLATPEGGTVCPARCGWECHKNDHRLGDRGLPDYGTVYILLATPLSKLGPCWTAPSV</sequence>
<reference evidence="1" key="1">
    <citation type="submission" date="2025-08" db="UniProtKB">
        <authorList>
            <consortium name="Ensembl"/>
        </authorList>
    </citation>
    <scope>IDENTIFICATION</scope>
</reference>
<dbReference type="GeneTree" id="ENSGT00900000143672"/>
<proteinExistence type="predicted"/>
<evidence type="ECO:0000313" key="1">
    <source>
        <dbReference type="Ensembl" id="ENSCWAP00000000959.1"/>
    </source>
</evidence>
<dbReference type="AlphaFoldDB" id="A0A8C3VMZ1"/>
<keyword evidence="2" id="KW-1185">Reference proteome</keyword>
<evidence type="ECO:0000313" key="2">
    <source>
        <dbReference type="Proteomes" id="UP000694540"/>
    </source>
</evidence>
<dbReference type="Ensembl" id="ENSCWAT00000001070.1">
    <property type="protein sequence ID" value="ENSCWAP00000000959.1"/>
    <property type="gene ID" value="ENSCWAG00000000820.1"/>
</dbReference>
<dbReference type="Proteomes" id="UP000694540">
    <property type="component" value="Unplaced"/>
</dbReference>
<protein>
    <submittedName>
        <fullName evidence="1">Uncharacterized protein</fullName>
    </submittedName>
</protein>
<accession>A0A8C3VMZ1</accession>